<evidence type="ECO:0000256" key="1">
    <source>
        <dbReference type="ARBA" id="ARBA00010641"/>
    </source>
</evidence>
<protein>
    <submittedName>
        <fullName evidence="8">RNA polymerase sigma factor (Sigma-70 family)</fullName>
    </submittedName>
</protein>
<dbReference type="GO" id="GO:0016987">
    <property type="term" value="F:sigma factor activity"/>
    <property type="evidence" value="ECO:0007669"/>
    <property type="project" value="UniProtKB-KW"/>
</dbReference>
<dbReference type="SUPFAM" id="SSF88946">
    <property type="entry name" value="Sigma2 domain of RNA polymerase sigma factors"/>
    <property type="match status" value="1"/>
</dbReference>
<dbReference type="InterPro" id="IPR036388">
    <property type="entry name" value="WH-like_DNA-bd_sf"/>
</dbReference>
<organism evidence="8 9">
    <name type="scientific">Thermocatellispora tengchongensis</name>
    <dbReference type="NCBI Taxonomy" id="1073253"/>
    <lineage>
        <taxon>Bacteria</taxon>
        <taxon>Bacillati</taxon>
        <taxon>Actinomycetota</taxon>
        <taxon>Actinomycetes</taxon>
        <taxon>Streptosporangiales</taxon>
        <taxon>Streptosporangiaceae</taxon>
        <taxon>Thermocatellispora</taxon>
    </lineage>
</organism>
<comment type="caution">
    <text evidence="8">The sequence shown here is derived from an EMBL/GenBank/DDBJ whole genome shotgun (WGS) entry which is preliminary data.</text>
</comment>
<keyword evidence="2" id="KW-0805">Transcription regulation</keyword>
<dbReference type="Gene3D" id="1.10.10.10">
    <property type="entry name" value="Winged helix-like DNA-binding domain superfamily/Winged helix DNA-binding domain"/>
    <property type="match status" value="1"/>
</dbReference>
<dbReference type="InterPro" id="IPR046531">
    <property type="entry name" value="DUF6596"/>
</dbReference>
<evidence type="ECO:0000313" key="9">
    <source>
        <dbReference type="Proteomes" id="UP000578449"/>
    </source>
</evidence>
<gene>
    <name evidence="8" type="ORF">HNP84_008313</name>
</gene>
<feature type="domain" description="RNA polymerase sigma factor 70 region 4 type 2" evidence="6">
    <location>
        <begin position="113"/>
        <end position="164"/>
    </location>
</feature>
<evidence type="ECO:0000259" key="5">
    <source>
        <dbReference type="Pfam" id="PF04542"/>
    </source>
</evidence>
<feature type="domain" description="RNA polymerase sigma-70 region 2" evidence="5">
    <location>
        <begin position="9"/>
        <end position="73"/>
    </location>
</feature>
<sequence length="412" mass="44841">MDRRIEELLHELAPQVLGVLARRYGDFDTAEDAVQEALLAASVQWPEEGVPDNPRGWLITVAARRMADQVRSDEARRRREATAASLAPADEFVASSADEDDPGAAEDDTLTLLFLCCHPALSPPSQVALTLRAVGGLTTAQIARAFFVPEATMAQRISRAKQKIKSSGGRFAMPPEAERGERLRVVLHVLYLIFNEGYTATSGPDLHRAELTVEAIRLTRAVLALLPGDGEVAGLLALMLLTDARRPARTRPDGALVPLAEQDRSLWDRKLIDEGVALITETLARAPIGPYQVQAAIAAVHAEAPSAEETDWPQVLALYDLLDRLSPNPMATLNRTIAYAMVHGPGAGLCLLDDLDSDERIAGHHRLHAVRAHLLEMAGDPAAARESYRLAAGRTDSLPERRYLEERAARLA</sequence>
<keyword evidence="9" id="KW-1185">Reference proteome</keyword>
<feature type="domain" description="DUF6596" evidence="7">
    <location>
        <begin position="182"/>
        <end position="281"/>
    </location>
</feature>
<dbReference type="InterPro" id="IPR007627">
    <property type="entry name" value="RNA_pol_sigma70_r2"/>
</dbReference>
<dbReference type="Gene3D" id="1.10.1740.10">
    <property type="match status" value="1"/>
</dbReference>
<proteinExistence type="inferred from homology"/>
<comment type="similarity">
    <text evidence="1">Belongs to the sigma-70 factor family. ECF subfamily.</text>
</comment>
<dbReference type="EMBL" id="JACHGN010000024">
    <property type="protein sequence ID" value="MBB5138559.1"/>
    <property type="molecule type" value="Genomic_DNA"/>
</dbReference>
<dbReference type="PANTHER" id="PTHR47756:SF2">
    <property type="entry name" value="BLL6612 PROTEIN"/>
    <property type="match status" value="1"/>
</dbReference>
<keyword evidence="3" id="KW-0731">Sigma factor</keyword>
<evidence type="ECO:0000256" key="3">
    <source>
        <dbReference type="ARBA" id="ARBA00023082"/>
    </source>
</evidence>
<evidence type="ECO:0000259" key="7">
    <source>
        <dbReference type="Pfam" id="PF20239"/>
    </source>
</evidence>
<accession>A0A840PHV5</accession>
<evidence type="ECO:0000313" key="8">
    <source>
        <dbReference type="EMBL" id="MBB5138559.1"/>
    </source>
</evidence>
<dbReference type="Pfam" id="PF08281">
    <property type="entry name" value="Sigma70_r4_2"/>
    <property type="match status" value="1"/>
</dbReference>
<dbReference type="InterPro" id="IPR014284">
    <property type="entry name" value="RNA_pol_sigma-70_dom"/>
</dbReference>
<dbReference type="PANTHER" id="PTHR47756">
    <property type="entry name" value="BLL6612 PROTEIN-RELATED"/>
    <property type="match status" value="1"/>
</dbReference>
<keyword evidence="4" id="KW-0804">Transcription</keyword>
<evidence type="ECO:0000256" key="4">
    <source>
        <dbReference type="ARBA" id="ARBA00023163"/>
    </source>
</evidence>
<evidence type="ECO:0000256" key="2">
    <source>
        <dbReference type="ARBA" id="ARBA00023015"/>
    </source>
</evidence>
<dbReference type="InterPro" id="IPR013324">
    <property type="entry name" value="RNA_pol_sigma_r3/r4-like"/>
</dbReference>
<dbReference type="Pfam" id="PF20239">
    <property type="entry name" value="DUF6596"/>
    <property type="match status" value="1"/>
</dbReference>
<reference evidence="8 9" key="1">
    <citation type="submission" date="2020-08" db="EMBL/GenBank/DDBJ databases">
        <title>Genomic Encyclopedia of Type Strains, Phase IV (KMG-IV): sequencing the most valuable type-strain genomes for metagenomic binning, comparative biology and taxonomic classification.</title>
        <authorList>
            <person name="Goeker M."/>
        </authorList>
    </citation>
    <scope>NUCLEOTIDE SEQUENCE [LARGE SCALE GENOMIC DNA]</scope>
    <source>
        <strain evidence="8 9">DSM 45615</strain>
    </source>
</reference>
<dbReference type="RefSeq" id="WP_185055431.1">
    <property type="nucleotide sequence ID" value="NZ_BAABIX010000025.1"/>
</dbReference>
<dbReference type="NCBIfam" id="TIGR02937">
    <property type="entry name" value="sigma70-ECF"/>
    <property type="match status" value="1"/>
</dbReference>
<evidence type="ECO:0000259" key="6">
    <source>
        <dbReference type="Pfam" id="PF08281"/>
    </source>
</evidence>
<dbReference type="GO" id="GO:0006352">
    <property type="term" value="P:DNA-templated transcription initiation"/>
    <property type="evidence" value="ECO:0007669"/>
    <property type="project" value="InterPro"/>
</dbReference>
<dbReference type="AlphaFoldDB" id="A0A840PHV5"/>
<dbReference type="Proteomes" id="UP000578449">
    <property type="component" value="Unassembled WGS sequence"/>
</dbReference>
<dbReference type="SUPFAM" id="SSF88659">
    <property type="entry name" value="Sigma3 and sigma4 domains of RNA polymerase sigma factors"/>
    <property type="match status" value="1"/>
</dbReference>
<dbReference type="InterPro" id="IPR013249">
    <property type="entry name" value="RNA_pol_sigma70_r4_t2"/>
</dbReference>
<name>A0A840PHV5_9ACTN</name>
<dbReference type="GO" id="GO:0003677">
    <property type="term" value="F:DNA binding"/>
    <property type="evidence" value="ECO:0007669"/>
    <property type="project" value="InterPro"/>
</dbReference>
<dbReference type="Pfam" id="PF04542">
    <property type="entry name" value="Sigma70_r2"/>
    <property type="match status" value="1"/>
</dbReference>
<dbReference type="InterPro" id="IPR013325">
    <property type="entry name" value="RNA_pol_sigma_r2"/>
</dbReference>